<evidence type="ECO:0000256" key="1">
    <source>
        <dbReference type="ARBA" id="ARBA00006817"/>
    </source>
</evidence>
<dbReference type="STRING" id="396014.BF93_18240"/>
<dbReference type="EMBL" id="JDYK01000009">
    <property type="protein sequence ID" value="EWS81114.1"/>
    <property type="molecule type" value="Genomic_DNA"/>
</dbReference>
<name>Z9JSF2_9MICO</name>
<dbReference type="RefSeq" id="WP_038372364.1">
    <property type="nucleotide sequence ID" value="NZ_BAAAOW010000002.1"/>
</dbReference>
<proteinExistence type="inferred from homology"/>
<comment type="caution">
    <text evidence="3">The sequence shown here is derived from an EMBL/GenBank/DDBJ whole genome shotgun (WGS) entry which is preliminary data.</text>
</comment>
<dbReference type="OrthoDB" id="8117292at2"/>
<dbReference type="InterPro" id="IPR023393">
    <property type="entry name" value="START-like_dom_sf"/>
</dbReference>
<evidence type="ECO:0000313" key="3">
    <source>
        <dbReference type="EMBL" id="EWS81114.1"/>
    </source>
</evidence>
<dbReference type="PATRIC" id="fig|396014.3.peg.1983"/>
<protein>
    <recommendedName>
        <fullName evidence="2">Activator of Hsp90 ATPase homologue 1/2-like C-terminal domain-containing protein</fullName>
    </recommendedName>
</protein>
<sequence length="222" mass="23484">MTMDGSIPAMDAVRRSVDIEADGETVHLRTELTSNLAEAPAQLWPRLTDPAELSRWYGPVTGDLREGGRYAAAGGAGGSILEVAAPHKLSLTWEYGTNVDGLLIRLDPEDDGTTELSLVHTSELPREIFEQYGPGASALGWEIALLGLASYTGGWARSCQDEVPQPGPLWLAGPDGSRFVRAWSIRWAAASVAAGTDEEIARRGELATATAYGAGPVDAPVA</sequence>
<dbReference type="HOGENOM" id="CLU_108923_0_0_11"/>
<reference evidence="3 4" key="1">
    <citation type="submission" date="2014-02" db="EMBL/GenBank/DDBJ databases">
        <title>Genome sequence of Brachybacterium phenoliresistens strain W13A50.</title>
        <authorList>
            <person name="Wang X."/>
        </authorList>
    </citation>
    <scope>NUCLEOTIDE SEQUENCE [LARGE SCALE GENOMIC DNA]</scope>
    <source>
        <strain evidence="3 4">W13A50</strain>
    </source>
</reference>
<feature type="domain" description="Activator of Hsp90 ATPase homologue 1/2-like C-terminal" evidence="2">
    <location>
        <begin position="40"/>
        <end position="151"/>
    </location>
</feature>
<gene>
    <name evidence="3" type="ORF">BF93_18240</name>
</gene>
<dbReference type="AlphaFoldDB" id="Z9JSF2"/>
<accession>Z9JSF2</accession>
<evidence type="ECO:0000313" key="4">
    <source>
        <dbReference type="Proteomes" id="UP000023067"/>
    </source>
</evidence>
<evidence type="ECO:0000259" key="2">
    <source>
        <dbReference type="Pfam" id="PF08327"/>
    </source>
</evidence>
<keyword evidence="4" id="KW-1185">Reference proteome</keyword>
<comment type="similarity">
    <text evidence="1">Belongs to the AHA1 family.</text>
</comment>
<dbReference type="Pfam" id="PF08327">
    <property type="entry name" value="AHSA1"/>
    <property type="match status" value="1"/>
</dbReference>
<dbReference type="Proteomes" id="UP000023067">
    <property type="component" value="Unassembled WGS sequence"/>
</dbReference>
<dbReference type="Gene3D" id="3.30.530.20">
    <property type="match status" value="1"/>
</dbReference>
<dbReference type="eggNOG" id="COG3832">
    <property type="taxonomic scope" value="Bacteria"/>
</dbReference>
<dbReference type="SUPFAM" id="SSF55961">
    <property type="entry name" value="Bet v1-like"/>
    <property type="match status" value="1"/>
</dbReference>
<dbReference type="InterPro" id="IPR013538">
    <property type="entry name" value="ASHA1/2-like_C"/>
</dbReference>
<organism evidence="3 4">
    <name type="scientific">Brachybacterium phenoliresistens</name>
    <dbReference type="NCBI Taxonomy" id="396014"/>
    <lineage>
        <taxon>Bacteria</taxon>
        <taxon>Bacillati</taxon>
        <taxon>Actinomycetota</taxon>
        <taxon>Actinomycetes</taxon>
        <taxon>Micrococcales</taxon>
        <taxon>Dermabacteraceae</taxon>
        <taxon>Brachybacterium</taxon>
    </lineage>
</organism>